<comment type="similarity">
    <text evidence="1">Belongs to the TrhO family.</text>
</comment>
<dbReference type="RefSeq" id="WP_304515348.1">
    <property type="nucleotide sequence ID" value="NZ_JAOSID010000004.1"/>
</dbReference>
<reference evidence="3 4" key="1">
    <citation type="journal article" date="2023" name="Int. J. Syst. Evol. Microbiol.">
        <title>The observation of taxonomic boundaries for the 16SrII and 16SrXXV phytoplasmas using genome-based delimitation.</title>
        <authorList>
            <person name="Rodrigues Jardim B."/>
            <person name="Tran-Nguyen L.T.T."/>
            <person name="Gambley C."/>
            <person name="Al-Sadi A.M."/>
            <person name="Al-Subhi A.M."/>
            <person name="Foissac X."/>
            <person name="Salar P."/>
            <person name="Cai H."/>
            <person name="Yang J.Y."/>
            <person name="Davis R."/>
            <person name="Jones L."/>
            <person name="Rodoni B."/>
            <person name="Constable F.E."/>
        </authorList>
    </citation>
    <scope>NUCLEOTIDE SEQUENCE [LARGE SCALE GENOMIC DNA]</scope>
    <source>
        <strain evidence="3">BAWM-155c</strain>
    </source>
</reference>
<dbReference type="InterPro" id="IPR036873">
    <property type="entry name" value="Rhodanese-like_dom_sf"/>
</dbReference>
<evidence type="ECO:0000313" key="4">
    <source>
        <dbReference type="Proteomes" id="UP001172036"/>
    </source>
</evidence>
<dbReference type="PROSITE" id="PS50206">
    <property type="entry name" value="RHODANESE_3"/>
    <property type="match status" value="1"/>
</dbReference>
<name>A0ABT9DFD7_9MOLU</name>
<keyword evidence="1" id="KW-0560">Oxidoreductase</keyword>
<dbReference type="Proteomes" id="UP001172036">
    <property type="component" value="Unassembled WGS sequence"/>
</dbReference>
<dbReference type="Pfam" id="PF12368">
    <property type="entry name" value="Rhodanese_C"/>
    <property type="match status" value="1"/>
</dbReference>
<dbReference type="CDD" id="cd01518">
    <property type="entry name" value="RHOD_YceA"/>
    <property type="match status" value="1"/>
</dbReference>
<dbReference type="SMART" id="SM00450">
    <property type="entry name" value="RHOD"/>
    <property type="match status" value="1"/>
</dbReference>
<dbReference type="PANTHER" id="PTHR43268">
    <property type="entry name" value="THIOSULFATE SULFURTRANSFERASE/RHODANESE-LIKE DOMAIN-CONTAINING PROTEIN 2"/>
    <property type="match status" value="1"/>
</dbReference>
<evidence type="ECO:0000259" key="2">
    <source>
        <dbReference type="PROSITE" id="PS50206"/>
    </source>
</evidence>
<organism evidence="3 4">
    <name type="scientific">Candidatus Phytoplasma melaleucae</name>
    <dbReference type="NCBI Taxonomy" id="2982630"/>
    <lineage>
        <taxon>Bacteria</taxon>
        <taxon>Bacillati</taxon>
        <taxon>Mycoplasmatota</taxon>
        <taxon>Mollicutes</taxon>
        <taxon>Acholeplasmatales</taxon>
        <taxon>Acholeplasmataceae</taxon>
        <taxon>Candidatus Phytoplasma</taxon>
    </lineage>
</organism>
<dbReference type="EMBL" id="JAOSID010000004">
    <property type="protein sequence ID" value="MDO8168144.1"/>
    <property type="molecule type" value="Genomic_DNA"/>
</dbReference>
<dbReference type="InterPro" id="IPR001763">
    <property type="entry name" value="Rhodanese-like_dom"/>
</dbReference>
<dbReference type="Pfam" id="PF00581">
    <property type="entry name" value="Rhodanese"/>
    <property type="match status" value="1"/>
</dbReference>
<dbReference type="Pfam" id="PF17773">
    <property type="entry name" value="UPF0176_N"/>
    <property type="match status" value="1"/>
</dbReference>
<keyword evidence="4" id="KW-1185">Reference proteome</keyword>
<dbReference type="PANTHER" id="PTHR43268:SF3">
    <property type="entry name" value="RHODANESE-LIKE DOMAIN-CONTAINING PROTEIN 7-RELATED"/>
    <property type="match status" value="1"/>
</dbReference>
<accession>A0ABT9DFD7</accession>
<comment type="catalytic activity">
    <reaction evidence="1">
        <text>uridine(34) in tRNA + AH2 + O2 = 5-hydroxyuridine(34) in tRNA + A + H2O</text>
        <dbReference type="Rhea" id="RHEA:64224"/>
        <dbReference type="Rhea" id="RHEA-COMP:11727"/>
        <dbReference type="Rhea" id="RHEA-COMP:13381"/>
        <dbReference type="ChEBI" id="CHEBI:13193"/>
        <dbReference type="ChEBI" id="CHEBI:15377"/>
        <dbReference type="ChEBI" id="CHEBI:15379"/>
        <dbReference type="ChEBI" id="CHEBI:17499"/>
        <dbReference type="ChEBI" id="CHEBI:65315"/>
        <dbReference type="ChEBI" id="CHEBI:136877"/>
    </reaction>
</comment>
<dbReference type="InterPro" id="IPR040503">
    <property type="entry name" value="TRHO_N"/>
</dbReference>
<protein>
    <recommendedName>
        <fullName evidence="1">tRNA uridine(34) hydroxylase</fullName>
        <ecNumber evidence="1">1.14.-.-</ecNumber>
    </recommendedName>
    <alternativeName>
        <fullName evidence="1">tRNA hydroxylation protein O</fullName>
    </alternativeName>
</protein>
<proteinExistence type="inferred from homology"/>
<dbReference type="InterPro" id="IPR020936">
    <property type="entry name" value="TrhO"/>
</dbReference>
<dbReference type="Gene3D" id="3.30.70.100">
    <property type="match status" value="1"/>
</dbReference>
<dbReference type="HAMAP" id="MF_00469">
    <property type="entry name" value="TrhO"/>
    <property type="match status" value="1"/>
</dbReference>
<keyword evidence="1" id="KW-0819">tRNA processing</keyword>
<comment type="caution">
    <text evidence="3">The sequence shown here is derived from an EMBL/GenBank/DDBJ whole genome shotgun (WGS) entry which is preliminary data.</text>
</comment>
<gene>
    <name evidence="1" type="primary">trhO</name>
    <name evidence="3" type="ORF">OC680_01430</name>
</gene>
<dbReference type="EC" id="1.14.-.-" evidence="1"/>
<sequence length="311" mass="36983">MIFEKKADYLIILFYNYTYIEDAPTFCQLHSEYCKKLCLLGRVIISHEGINGTLSGLANNIHTYIKNLQQDSRFYETDFKIEKSYKHLFPKLSVKYKKEIVSLKLEQDVFPNSRRMNYLTPKEFYVLSQHKEVLILDVRNNYEYQLGHFQNAINPNIRNFRDLPKWTDENISLLRERKVLIYCTGGVRCEKFSVFLQNKGIHEVYQLKGGIINYGQDPEIQGKLFEGQMYVFDERISVKVNRYEHNIVGKDFFDQSPCERYVNCANPDCNEQILCSERNEYKYLGSCCKECREHPQNRFVSKQNMYIETKF</sequence>
<comment type="function">
    <text evidence="1">Catalyzes oxygen-dependent 5-hydroxyuridine (ho5U) modification at position 34 in tRNAs.</text>
</comment>
<dbReference type="Gene3D" id="3.40.250.10">
    <property type="entry name" value="Rhodanese-like domain"/>
    <property type="match status" value="1"/>
</dbReference>
<dbReference type="InterPro" id="IPR022111">
    <property type="entry name" value="Rhodanese_C"/>
</dbReference>
<dbReference type="SUPFAM" id="SSF52821">
    <property type="entry name" value="Rhodanese/Cell cycle control phosphatase"/>
    <property type="match status" value="1"/>
</dbReference>
<feature type="domain" description="Rhodanese" evidence="2">
    <location>
        <begin position="129"/>
        <end position="220"/>
    </location>
</feature>
<evidence type="ECO:0000256" key="1">
    <source>
        <dbReference type="HAMAP-Rule" id="MF_00469"/>
    </source>
</evidence>
<evidence type="ECO:0000313" key="3">
    <source>
        <dbReference type="EMBL" id="MDO8168144.1"/>
    </source>
</evidence>
<dbReference type="NCBIfam" id="NF001135">
    <property type="entry name" value="PRK00142.1-3"/>
    <property type="match status" value="1"/>
</dbReference>